<dbReference type="SUPFAM" id="SSF48452">
    <property type="entry name" value="TPR-like"/>
    <property type="match status" value="1"/>
</dbReference>
<dbReference type="Proteomes" id="UP000195557">
    <property type="component" value="Unassembled WGS sequence"/>
</dbReference>
<protein>
    <recommendedName>
        <fullName evidence="4">Pentacotripeptide-repeat region of PRORP domain-containing protein</fullName>
    </recommendedName>
</protein>
<evidence type="ECO:0000313" key="3">
    <source>
        <dbReference type="EMBL" id="OUS41852.1"/>
    </source>
</evidence>
<dbReference type="Pfam" id="PF13041">
    <property type="entry name" value="PPR_2"/>
    <property type="match status" value="3"/>
</dbReference>
<evidence type="ECO:0000256" key="1">
    <source>
        <dbReference type="ARBA" id="ARBA00022737"/>
    </source>
</evidence>
<keyword evidence="1" id="KW-0677">Repeat</keyword>
<dbReference type="InterPro" id="IPR002885">
    <property type="entry name" value="PPR_rpt"/>
</dbReference>
<feature type="repeat" description="PPR" evidence="2">
    <location>
        <begin position="389"/>
        <end position="423"/>
    </location>
</feature>
<evidence type="ECO:0008006" key="4">
    <source>
        <dbReference type="Google" id="ProtNLM"/>
    </source>
</evidence>
<accession>A0A1Y5I3U8</accession>
<evidence type="ECO:0000256" key="2">
    <source>
        <dbReference type="PROSITE-ProRule" id="PRU00708"/>
    </source>
</evidence>
<dbReference type="PROSITE" id="PS51375">
    <property type="entry name" value="PPR"/>
    <property type="match status" value="4"/>
</dbReference>
<gene>
    <name evidence="3" type="ORF">BE221DRAFT_142632</name>
</gene>
<name>A0A1Y5I3U8_OSTTA</name>
<reference evidence="3" key="1">
    <citation type="submission" date="2017-04" db="EMBL/GenBank/DDBJ databases">
        <title>Population genomics of picophytoplankton unveils novel chromosome hypervariability.</title>
        <authorList>
            <consortium name="DOE Joint Genome Institute"/>
            <person name="Blanc-Mathieu R."/>
            <person name="Krasovec M."/>
            <person name="Hebrard M."/>
            <person name="Yau S."/>
            <person name="Desgranges E."/>
            <person name="Martin J."/>
            <person name="Schackwitz W."/>
            <person name="Kuo A."/>
            <person name="Salin G."/>
            <person name="Donnadieu C."/>
            <person name="Desdevises Y."/>
            <person name="Sanchez-Ferandin S."/>
            <person name="Moreau H."/>
            <person name="Rivals E."/>
            <person name="Grigoriev I.V."/>
            <person name="Grimsley N."/>
            <person name="Eyre-Walker A."/>
            <person name="Piganeau G."/>
        </authorList>
    </citation>
    <scope>NUCLEOTIDE SEQUENCE [LARGE SCALE GENOMIC DNA]</scope>
    <source>
        <strain evidence="3">RCC 1115</strain>
    </source>
</reference>
<dbReference type="AlphaFoldDB" id="A0A1Y5I3U8"/>
<organism evidence="3">
    <name type="scientific">Ostreococcus tauri</name>
    <name type="common">Marine green alga</name>
    <dbReference type="NCBI Taxonomy" id="70448"/>
    <lineage>
        <taxon>Eukaryota</taxon>
        <taxon>Viridiplantae</taxon>
        <taxon>Chlorophyta</taxon>
        <taxon>Mamiellophyceae</taxon>
        <taxon>Mamiellales</taxon>
        <taxon>Bathycoccaceae</taxon>
        <taxon>Ostreococcus</taxon>
    </lineage>
</organism>
<feature type="repeat" description="PPR" evidence="2">
    <location>
        <begin position="284"/>
        <end position="318"/>
    </location>
</feature>
<dbReference type="NCBIfam" id="TIGR00756">
    <property type="entry name" value="PPR"/>
    <property type="match status" value="4"/>
</dbReference>
<dbReference type="Gene3D" id="1.25.40.10">
    <property type="entry name" value="Tetratricopeptide repeat domain"/>
    <property type="match status" value="4"/>
</dbReference>
<proteinExistence type="predicted"/>
<feature type="repeat" description="PPR" evidence="2">
    <location>
        <begin position="460"/>
        <end position="494"/>
    </location>
</feature>
<dbReference type="PANTHER" id="PTHR47936">
    <property type="entry name" value="PPR_LONG DOMAIN-CONTAINING PROTEIN"/>
    <property type="match status" value="1"/>
</dbReference>
<dbReference type="InterPro" id="IPR011990">
    <property type="entry name" value="TPR-like_helical_dom_sf"/>
</dbReference>
<feature type="repeat" description="PPR" evidence="2">
    <location>
        <begin position="147"/>
        <end position="181"/>
    </location>
</feature>
<dbReference type="Pfam" id="PF13812">
    <property type="entry name" value="PPR_3"/>
    <property type="match status" value="1"/>
</dbReference>
<dbReference type="PANTHER" id="PTHR47936:SF1">
    <property type="entry name" value="PENTATRICOPEPTIDE REPEAT-CONTAINING PROTEIN GUN1, CHLOROPLASTIC"/>
    <property type="match status" value="1"/>
</dbReference>
<dbReference type="eggNOG" id="KOG4197">
    <property type="taxonomic scope" value="Eukaryota"/>
</dbReference>
<dbReference type="EMBL" id="KZ155839">
    <property type="protein sequence ID" value="OUS41852.1"/>
    <property type="molecule type" value="Genomic_DNA"/>
</dbReference>
<dbReference type="Pfam" id="PF01535">
    <property type="entry name" value="PPR"/>
    <property type="match status" value="3"/>
</dbReference>
<sequence>MSPSTCLDQCGCPQKYGFLIKLNILPRARRTTRLPGLILDVLKRVGDGDGDAVGVEATKSVLRRDVAEWLNGELKKVAKERGSKIGRDVAMETFEGLCSEGNVTPNAHVCTTVMSTCAKAGDADNALKVLTWMKDRADEGLREVAPTTHTYTTCVQALGDVGRWEEALEMLEEMKRRGTRRNAHTYSALVRAGVNGGRDGARAVVKLIQEMKKDSIEPDLPIASALISAFGVLGSAENARAMLRAIESSGRATDSKLYVDYMTAMCRCGDYEEALETFGRISRTTFTCTAAIKAYAEALDWKLAETLFEEMRRDGPPPNDRTHTAILHAYEKSLQWERALMLLNQLTSEGRAKEIHHNIVLSVLGKCEEWQRAEVLFKDMTELYNIQPSRVTYSTLISAYGRSGQTELARKAFNKMLARRIVPDDYSFVGLMLGPASQGNIRECEKIVKEMKEDYGLAHTVHTYNTLIQAADIAGNYDKAMVTYEELLRSGVEPNNTTKELVIAVGKRGASFYDATQKTAAVASYAAGLVGVMGMALGRW</sequence>